<dbReference type="KEGG" id="amob:HG15A2_44550"/>
<proteinExistence type="predicted"/>
<dbReference type="EMBL" id="CP036263">
    <property type="protein sequence ID" value="QDT01113.1"/>
    <property type="molecule type" value="Genomic_DNA"/>
</dbReference>
<dbReference type="Proteomes" id="UP000319852">
    <property type="component" value="Chromosome"/>
</dbReference>
<keyword evidence="2" id="KW-1185">Reference proteome</keyword>
<sequence>MIATFMAQLVRRDQPALRFNALSGAIAICRAPSLRVVMRIVERRCYLNLLDLKLFTEQAHFQSKIVQRWQRRWHETSLHFTVRARFAPLHVLLPNDTLSTCPQLLSCDPVKLDALKLRDRSAIVSRPKSS</sequence>
<dbReference type="AlphaFoldDB" id="A0A517N1V9"/>
<name>A0A517N1V9_9BACT</name>
<protein>
    <submittedName>
        <fullName evidence="1">Uncharacterized protein</fullName>
    </submittedName>
</protein>
<evidence type="ECO:0000313" key="1">
    <source>
        <dbReference type="EMBL" id="QDT01113.1"/>
    </source>
</evidence>
<evidence type="ECO:0000313" key="2">
    <source>
        <dbReference type="Proteomes" id="UP000319852"/>
    </source>
</evidence>
<gene>
    <name evidence="1" type="ORF">HG15A2_44550</name>
</gene>
<organism evidence="1 2">
    <name type="scientific">Adhaeretor mobilis</name>
    <dbReference type="NCBI Taxonomy" id="1930276"/>
    <lineage>
        <taxon>Bacteria</taxon>
        <taxon>Pseudomonadati</taxon>
        <taxon>Planctomycetota</taxon>
        <taxon>Planctomycetia</taxon>
        <taxon>Pirellulales</taxon>
        <taxon>Lacipirellulaceae</taxon>
        <taxon>Adhaeretor</taxon>
    </lineage>
</organism>
<reference evidence="1 2" key="1">
    <citation type="submission" date="2019-02" db="EMBL/GenBank/DDBJ databases">
        <title>Deep-cultivation of Planctomycetes and their phenomic and genomic characterization uncovers novel biology.</title>
        <authorList>
            <person name="Wiegand S."/>
            <person name="Jogler M."/>
            <person name="Boedeker C."/>
            <person name="Pinto D."/>
            <person name="Vollmers J."/>
            <person name="Rivas-Marin E."/>
            <person name="Kohn T."/>
            <person name="Peeters S.H."/>
            <person name="Heuer A."/>
            <person name="Rast P."/>
            <person name="Oberbeckmann S."/>
            <person name="Bunk B."/>
            <person name="Jeske O."/>
            <person name="Meyerdierks A."/>
            <person name="Storesund J.E."/>
            <person name="Kallscheuer N."/>
            <person name="Luecker S."/>
            <person name="Lage O.M."/>
            <person name="Pohl T."/>
            <person name="Merkel B.J."/>
            <person name="Hornburger P."/>
            <person name="Mueller R.-W."/>
            <person name="Bruemmer F."/>
            <person name="Labrenz M."/>
            <person name="Spormann A.M."/>
            <person name="Op den Camp H."/>
            <person name="Overmann J."/>
            <person name="Amann R."/>
            <person name="Jetten M.S.M."/>
            <person name="Mascher T."/>
            <person name="Medema M.H."/>
            <person name="Devos D.P."/>
            <person name="Kaster A.-K."/>
            <person name="Ovreas L."/>
            <person name="Rohde M."/>
            <person name="Galperin M.Y."/>
            <person name="Jogler C."/>
        </authorList>
    </citation>
    <scope>NUCLEOTIDE SEQUENCE [LARGE SCALE GENOMIC DNA]</scope>
    <source>
        <strain evidence="1 2">HG15A2</strain>
    </source>
</reference>
<accession>A0A517N1V9</accession>